<dbReference type="Gene3D" id="3.40.50.720">
    <property type="entry name" value="NAD(P)-binding Rossmann-like Domain"/>
    <property type="match status" value="1"/>
</dbReference>
<name>A0ABN1ZMH0_9MICO</name>
<dbReference type="PROSITE" id="PS00061">
    <property type="entry name" value="ADH_SHORT"/>
    <property type="match status" value="1"/>
</dbReference>
<evidence type="ECO:0000313" key="2">
    <source>
        <dbReference type="EMBL" id="GAA1501123.1"/>
    </source>
</evidence>
<organism evidence="2 3">
    <name type="scientific">Terrabacter terrae</name>
    <dbReference type="NCBI Taxonomy" id="318434"/>
    <lineage>
        <taxon>Bacteria</taxon>
        <taxon>Bacillati</taxon>
        <taxon>Actinomycetota</taxon>
        <taxon>Actinomycetes</taxon>
        <taxon>Micrococcales</taxon>
        <taxon>Intrasporangiaceae</taxon>
        <taxon>Terrabacter</taxon>
    </lineage>
</organism>
<gene>
    <name evidence="2" type="ORF">GCM10009740_37720</name>
</gene>
<comment type="similarity">
    <text evidence="1">Belongs to the short-chain dehydrogenases/reductases (SDR) family.</text>
</comment>
<reference evidence="2 3" key="1">
    <citation type="journal article" date="2019" name="Int. J. Syst. Evol. Microbiol.">
        <title>The Global Catalogue of Microorganisms (GCM) 10K type strain sequencing project: providing services to taxonomists for standard genome sequencing and annotation.</title>
        <authorList>
            <consortium name="The Broad Institute Genomics Platform"/>
            <consortium name="The Broad Institute Genome Sequencing Center for Infectious Disease"/>
            <person name="Wu L."/>
            <person name="Ma J."/>
        </authorList>
    </citation>
    <scope>NUCLEOTIDE SEQUENCE [LARGE SCALE GENOMIC DNA]</scope>
    <source>
        <strain evidence="2 3">JCM 14283</strain>
    </source>
</reference>
<accession>A0ABN1ZMH0</accession>
<sequence length="258" mass="26862">MQERTIAITGAASGIGRATALLCAERGARLALMDLDQSRLQGVAEEVQSAGGKAATYVVDVREEDAVAHAFASAREDLGTPQGLFASAGVELGGFAHELSADRWRKVLDINLNGAFFASKYMLQGLLDAALPGSIVLCSSPASFVSFAAGANSAYAASKGAVSALTRTLAIDYARRGVRVNAVVPGPTETPLMWMAVPEAERPQLKQVIESEVPLGRMSDPSEPARAVLWLLGDDSSYVTGSHLVCDGGVLAKASISV</sequence>
<dbReference type="RefSeq" id="WP_343994406.1">
    <property type="nucleotide sequence ID" value="NZ_BAAANB010000063.1"/>
</dbReference>
<dbReference type="PRINTS" id="PR00081">
    <property type="entry name" value="GDHRDH"/>
</dbReference>
<protein>
    <submittedName>
        <fullName evidence="2">SDR family oxidoreductase</fullName>
    </submittedName>
</protein>
<dbReference type="InterPro" id="IPR020904">
    <property type="entry name" value="Sc_DH/Rdtase_CS"/>
</dbReference>
<dbReference type="Pfam" id="PF13561">
    <property type="entry name" value="adh_short_C2"/>
    <property type="match status" value="1"/>
</dbReference>
<keyword evidence="3" id="KW-1185">Reference proteome</keyword>
<dbReference type="Proteomes" id="UP001501285">
    <property type="component" value="Unassembled WGS sequence"/>
</dbReference>
<dbReference type="CDD" id="cd05233">
    <property type="entry name" value="SDR_c"/>
    <property type="match status" value="1"/>
</dbReference>
<dbReference type="PANTHER" id="PTHR42760">
    <property type="entry name" value="SHORT-CHAIN DEHYDROGENASES/REDUCTASES FAMILY MEMBER"/>
    <property type="match status" value="1"/>
</dbReference>
<proteinExistence type="inferred from homology"/>
<dbReference type="SUPFAM" id="SSF51735">
    <property type="entry name" value="NAD(P)-binding Rossmann-fold domains"/>
    <property type="match status" value="1"/>
</dbReference>
<comment type="caution">
    <text evidence="2">The sequence shown here is derived from an EMBL/GenBank/DDBJ whole genome shotgun (WGS) entry which is preliminary data.</text>
</comment>
<evidence type="ECO:0000313" key="3">
    <source>
        <dbReference type="Proteomes" id="UP001501285"/>
    </source>
</evidence>
<dbReference type="EMBL" id="BAAANB010000063">
    <property type="protein sequence ID" value="GAA1501123.1"/>
    <property type="molecule type" value="Genomic_DNA"/>
</dbReference>
<dbReference type="InterPro" id="IPR002347">
    <property type="entry name" value="SDR_fam"/>
</dbReference>
<evidence type="ECO:0000256" key="1">
    <source>
        <dbReference type="ARBA" id="ARBA00006484"/>
    </source>
</evidence>
<dbReference type="InterPro" id="IPR036291">
    <property type="entry name" value="NAD(P)-bd_dom_sf"/>
</dbReference>